<reference evidence="2" key="1">
    <citation type="submission" date="2022-10" db="EMBL/GenBank/DDBJ databases">
        <title>Culturing micro-colonial fungi from biological soil crusts in the Mojave desert and describing Neophaeococcomyces mojavensis, and introducing the new genera and species Taxawa tesnikishii.</title>
        <authorList>
            <person name="Kurbessoian T."/>
            <person name="Stajich J.E."/>
        </authorList>
    </citation>
    <scope>NUCLEOTIDE SEQUENCE</scope>
    <source>
        <strain evidence="2">TK_41</strain>
    </source>
</reference>
<sequence length="498" mass="56148">MSHCWGTRETMVTKLLRATEQTFKDGFAVSSLPLKFRDAVAIARWMNVQYLWVDALCIIQDDIEDWRRQSSVMGDIYAGSYCNIAATSADPEKGCFTERLVSIVEPHAISDPRSRDASDSHVIGYDDFWCNSLLDTTLHTRAWALQERLLSPRTIYFGQEQMFWECRCEMACEAYPKGIPAPFRNQRMRSWRHSDKMLDPANRIAQTVSLWSSPLAWLRSKPSAAETQQPHWAYNIWSRTIERYMECDLTFGNDKLVAISGIAQKVAQTTGERYLCGHWDNPLLAQSLLWYVPSRRQANSKPSVRPSAKGTSSYRAPSWSWASVDAQMTWNWPADYGESLIKIIDTVVEETGVRHFGAISAASMKLEGHVCPIEITIVGQDIKGTILENGRYAFRLRKDISNSTNVIASGKGAFTPKVYLDTPMLPQLAMDAYLLPICTDWRGGSDYSAASLAGLILKKTDRIDSAGVYERIGVFALDKLQAQTLHAQQTKTEVITLI</sequence>
<evidence type="ECO:0000313" key="3">
    <source>
        <dbReference type="Proteomes" id="UP001172673"/>
    </source>
</evidence>
<protein>
    <recommendedName>
        <fullName evidence="1">Heterokaryon incompatibility domain-containing protein</fullName>
    </recommendedName>
</protein>
<dbReference type="AlphaFoldDB" id="A0AA39CH24"/>
<proteinExistence type="predicted"/>
<dbReference type="InterPro" id="IPR010730">
    <property type="entry name" value="HET"/>
</dbReference>
<name>A0AA39CH24_9EURO</name>
<accession>A0AA39CH24</accession>
<gene>
    <name evidence="2" type="ORF">H2200_007414</name>
</gene>
<comment type="caution">
    <text evidence="2">The sequence shown here is derived from an EMBL/GenBank/DDBJ whole genome shotgun (WGS) entry which is preliminary data.</text>
</comment>
<evidence type="ECO:0000313" key="2">
    <source>
        <dbReference type="EMBL" id="KAJ9608426.1"/>
    </source>
</evidence>
<dbReference type="Pfam" id="PF06985">
    <property type="entry name" value="HET"/>
    <property type="match status" value="1"/>
</dbReference>
<evidence type="ECO:0000259" key="1">
    <source>
        <dbReference type="Pfam" id="PF06985"/>
    </source>
</evidence>
<organism evidence="2 3">
    <name type="scientific">Cladophialophora chaetospira</name>
    <dbReference type="NCBI Taxonomy" id="386627"/>
    <lineage>
        <taxon>Eukaryota</taxon>
        <taxon>Fungi</taxon>
        <taxon>Dikarya</taxon>
        <taxon>Ascomycota</taxon>
        <taxon>Pezizomycotina</taxon>
        <taxon>Eurotiomycetes</taxon>
        <taxon>Chaetothyriomycetidae</taxon>
        <taxon>Chaetothyriales</taxon>
        <taxon>Herpotrichiellaceae</taxon>
        <taxon>Cladophialophora</taxon>
    </lineage>
</organism>
<dbReference type="PANTHER" id="PTHR33112:SF10">
    <property type="entry name" value="TOL"/>
    <property type="match status" value="1"/>
</dbReference>
<feature type="domain" description="Heterokaryon incompatibility" evidence="1">
    <location>
        <begin position="1"/>
        <end position="147"/>
    </location>
</feature>
<dbReference type="PANTHER" id="PTHR33112">
    <property type="entry name" value="DOMAIN PROTEIN, PUTATIVE-RELATED"/>
    <property type="match status" value="1"/>
</dbReference>
<dbReference type="Proteomes" id="UP001172673">
    <property type="component" value="Unassembled WGS sequence"/>
</dbReference>
<keyword evidence="3" id="KW-1185">Reference proteome</keyword>
<dbReference type="EMBL" id="JAPDRK010000010">
    <property type="protein sequence ID" value="KAJ9608426.1"/>
    <property type="molecule type" value="Genomic_DNA"/>
</dbReference>